<dbReference type="SUPFAM" id="SSF50182">
    <property type="entry name" value="Sm-like ribonucleoproteins"/>
    <property type="match status" value="1"/>
</dbReference>
<dbReference type="GO" id="GO:0008381">
    <property type="term" value="F:mechanosensitive monoatomic ion channel activity"/>
    <property type="evidence" value="ECO:0007669"/>
    <property type="project" value="UniProtKB-ARBA"/>
</dbReference>
<keyword evidence="4 6" id="KW-1133">Transmembrane helix</keyword>
<organism evidence="8 9">
    <name type="scientific">Dankookia rubra</name>
    <dbReference type="NCBI Taxonomy" id="1442381"/>
    <lineage>
        <taxon>Bacteria</taxon>
        <taxon>Pseudomonadati</taxon>
        <taxon>Pseudomonadota</taxon>
        <taxon>Alphaproteobacteria</taxon>
        <taxon>Acetobacterales</taxon>
        <taxon>Roseomonadaceae</taxon>
        <taxon>Dankookia</taxon>
    </lineage>
</organism>
<proteinExistence type="predicted"/>
<dbReference type="Pfam" id="PF00924">
    <property type="entry name" value="MS_channel_2nd"/>
    <property type="match status" value="1"/>
</dbReference>
<dbReference type="OrthoDB" id="9775207at2"/>
<keyword evidence="3 6" id="KW-0812">Transmembrane</keyword>
<dbReference type="InterPro" id="IPR000595">
    <property type="entry name" value="cNMP-bd_dom"/>
</dbReference>
<dbReference type="GO" id="GO:0005886">
    <property type="term" value="C:plasma membrane"/>
    <property type="evidence" value="ECO:0007669"/>
    <property type="project" value="UniProtKB-SubCell"/>
</dbReference>
<dbReference type="PROSITE" id="PS50042">
    <property type="entry name" value="CNMP_BINDING_3"/>
    <property type="match status" value="1"/>
</dbReference>
<evidence type="ECO:0000313" key="8">
    <source>
        <dbReference type="EMBL" id="TDH59242.1"/>
    </source>
</evidence>
<evidence type="ECO:0000256" key="1">
    <source>
        <dbReference type="ARBA" id="ARBA00004651"/>
    </source>
</evidence>
<dbReference type="Pfam" id="PF00027">
    <property type="entry name" value="cNMP_binding"/>
    <property type="match status" value="1"/>
</dbReference>
<dbReference type="PANTHER" id="PTHR30566:SF5">
    <property type="entry name" value="MECHANOSENSITIVE ION CHANNEL PROTEIN 1, MITOCHONDRIAL-RELATED"/>
    <property type="match status" value="1"/>
</dbReference>
<dbReference type="CDD" id="cd00038">
    <property type="entry name" value="CAP_ED"/>
    <property type="match status" value="1"/>
</dbReference>
<dbReference type="InterPro" id="IPR006685">
    <property type="entry name" value="MscS_channel_2nd"/>
</dbReference>
<dbReference type="PROSITE" id="PS00889">
    <property type="entry name" value="CNMP_BINDING_2"/>
    <property type="match status" value="1"/>
</dbReference>
<evidence type="ECO:0000313" key="9">
    <source>
        <dbReference type="Proteomes" id="UP000295096"/>
    </source>
</evidence>
<feature type="transmembrane region" description="Helical" evidence="6">
    <location>
        <begin position="85"/>
        <end position="103"/>
    </location>
</feature>
<evidence type="ECO:0000256" key="2">
    <source>
        <dbReference type="ARBA" id="ARBA00022475"/>
    </source>
</evidence>
<evidence type="ECO:0000256" key="4">
    <source>
        <dbReference type="ARBA" id="ARBA00022989"/>
    </source>
</evidence>
<dbReference type="Gene3D" id="1.10.287.1260">
    <property type="match status" value="1"/>
</dbReference>
<keyword evidence="2" id="KW-1003">Cell membrane</keyword>
<dbReference type="InterPro" id="IPR011066">
    <property type="entry name" value="MscS_channel_C_sf"/>
</dbReference>
<dbReference type="PANTHER" id="PTHR30566">
    <property type="entry name" value="YNAI-RELATED MECHANOSENSITIVE ION CHANNEL"/>
    <property type="match status" value="1"/>
</dbReference>
<evidence type="ECO:0000259" key="7">
    <source>
        <dbReference type="PROSITE" id="PS50042"/>
    </source>
</evidence>
<reference evidence="8 9" key="1">
    <citation type="journal article" date="2016" name="J. Microbiol.">
        <title>Dankookia rubra gen. nov., sp. nov., an alphaproteobacterium isolated from sediment of a shallow stream.</title>
        <authorList>
            <person name="Kim W.H."/>
            <person name="Kim D.H."/>
            <person name="Kang K."/>
            <person name="Ahn T.Y."/>
        </authorList>
    </citation>
    <scope>NUCLEOTIDE SEQUENCE [LARGE SCALE GENOMIC DNA]</scope>
    <source>
        <strain evidence="8 9">JCM30602</strain>
    </source>
</reference>
<sequence length="471" mass="50940">MGQPGFRPLIGPAALALTGFLLRAVLPVLPEDGVEAQLLVAVRAVAGIAGWLALAWAAARLFDILLLRAALVARRPPYSRLLGDMARGVLFISAVLAIAAQIFEQPALGIITTSGVAVAVIGFALRNIISDLFSGIALSVEAPYRIGDWIETAEGCAGRVVEVSWRATRLITRDGVTQVVPNGLVAAHRLNNYGAAGSYRIALRLLLPATLAPERARRVLLAAAFDAGRDYPSLAPDVILWEMTDGAALWLVRFHVPNYGREAACRDAVAAAVLRALQHAGLEVARPGRTLQVERPTLPAARPRREALLRQVPLFRDFLPAERAELAQHLQERLLPRDTTIVRQGEAADSLFILAEGALDVRIERGGTELALDRMVPGDIFGEMSLLTGQPRSATVAAATEAVVFEISKQHLDPILQRRPELAEALAAMMVRRQARNAEGDRHLVPPEAADPHREADLLGRLRAFFRLGSH</sequence>
<dbReference type="EMBL" id="SMSJ01000074">
    <property type="protein sequence ID" value="TDH59242.1"/>
    <property type="molecule type" value="Genomic_DNA"/>
</dbReference>
<dbReference type="InterPro" id="IPR014710">
    <property type="entry name" value="RmlC-like_jellyroll"/>
</dbReference>
<keyword evidence="9" id="KW-1185">Reference proteome</keyword>
<evidence type="ECO:0000256" key="5">
    <source>
        <dbReference type="ARBA" id="ARBA00023136"/>
    </source>
</evidence>
<keyword evidence="5 6" id="KW-0472">Membrane</keyword>
<dbReference type="InterPro" id="IPR018490">
    <property type="entry name" value="cNMP-bd_dom_sf"/>
</dbReference>
<evidence type="ECO:0000256" key="3">
    <source>
        <dbReference type="ARBA" id="ARBA00022692"/>
    </source>
</evidence>
<name>A0A4R5Q8G5_9PROT</name>
<dbReference type="AlphaFoldDB" id="A0A4R5Q8G5"/>
<dbReference type="Proteomes" id="UP000295096">
    <property type="component" value="Unassembled WGS sequence"/>
</dbReference>
<dbReference type="SMART" id="SM00100">
    <property type="entry name" value="cNMP"/>
    <property type="match status" value="1"/>
</dbReference>
<dbReference type="Gene3D" id="2.60.120.10">
    <property type="entry name" value="Jelly Rolls"/>
    <property type="match status" value="1"/>
</dbReference>
<dbReference type="PRINTS" id="PR00103">
    <property type="entry name" value="CAMPKINASE"/>
</dbReference>
<dbReference type="PROSITE" id="PS00888">
    <property type="entry name" value="CNMP_BINDING_1"/>
    <property type="match status" value="1"/>
</dbReference>
<feature type="transmembrane region" description="Helical" evidence="6">
    <location>
        <begin position="109"/>
        <end position="129"/>
    </location>
</feature>
<dbReference type="InterPro" id="IPR010920">
    <property type="entry name" value="LSM_dom_sf"/>
</dbReference>
<dbReference type="SUPFAM" id="SSF82689">
    <property type="entry name" value="Mechanosensitive channel protein MscS (YggB), C-terminal domain"/>
    <property type="match status" value="1"/>
</dbReference>
<evidence type="ECO:0000256" key="6">
    <source>
        <dbReference type="SAM" id="Phobius"/>
    </source>
</evidence>
<comment type="caution">
    <text evidence="8">The sequence shown here is derived from an EMBL/GenBank/DDBJ whole genome shotgun (WGS) entry which is preliminary data.</text>
</comment>
<feature type="domain" description="Cyclic nucleotide-binding" evidence="7">
    <location>
        <begin position="314"/>
        <end position="433"/>
    </location>
</feature>
<protein>
    <submittedName>
        <fullName evidence="8">Mechanosensitive ion channel</fullName>
    </submittedName>
</protein>
<dbReference type="Gene3D" id="2.30.30.60">
    <property type="match status" value="1"/>
</dbReference>
<feature type="transmembrane region" description="Helical" evidence="6">
    <location>
        <begin position="48"/>
        <end position="73"/>
    </location>
</feature>
<dbReference type="InterPro" id="IPR018488">
    <property type="entry name" value="cNMP-bd_CS"/>
</dbReference>
<dbReference type="InterPro" id="IPR023408">
    <property type="entry name" value="MscS_beta-dom_sf"/>
</dbReference>
<gene>
    <name evidence="8" type="ORF">E2C06_28380</name>
</gene>
<dbReference type="SUPFAM" id="SSF51206">
    <property type="entry name" value="cAMP-binding domain-like"/>
    <property type="match status" value="1"/>
</dbReference>
<accession>A0A4R5Q8G5</accession>
<comment type="subcellular location">
    <subcellularLocation>
        <location evidence="1">Cell membrane</location>
        <topology evidence="1">Multi-pass membrane protein</topology>
    </subcellularLocation>
</comment>
<dbReference type="RefSeq" id="WP_133291952.1">
    <property type="nucleotide sequence ID" value="NZ_SMSJ01000074.1"/>
</dbReference>